<dbReference type="AlphaFoldDB" id="A0A1M4ZUW7"/>
<dbReference type="Pfam" id="PF01121">
    <property type="entry name" value="CoaE"/>
    <property type="match status" value="1"/>
</dbReference>
<dbReference type="EMBL" id="FQUW01000018">
    <property type="protein sequence ID" value="SHF21532.1"/>
    <property type="molecule type" value="Genomic_DNA"/>
</dbReference>
<keyword evidence="11" id="KW-1185">Reference proteome</keyword>
<dbReference type="CDD" id="cd02022">
    <property type="entry name" value="DPCK"/>
    <property type="match status" value="1"/>
</dbReference>
<keyword evidence="4 8" id="KW-0547">Nucleotide-binding</keyword>
<keyword evidence="6 8" id="KW-0067">ATP-binding</keyword>
<accession>A0A1M4ZUW7</accession>
<comment type="similarity">
    <text evidence="1 8">Belongs to the CoaE family.</text>
</comment>
<dbReference type="PANTHER" id="PTHR10695">
    <property type="entry name" value="DEPHOSPHO-COA KINASE-RELATED"/>
    <property type="match status" value="1"/>
</dbReference>
<feature type="binding site" evidence="8">
    <location>
        <begin position="10"/>
        <end position="15"/>
    </location>
    <ligand>
        <name>ATP</name>
        <dbReference type="ChEBI" id="CHEBI:30616"/>
    </ligand>
</feature>
<reference evidence="11" key="1">
    <citation type="submission" date="2016-11" db="EMBL/GenBank/DDBJ databases">
        <authorList>
            <person name="Varghese N."/>
            <person name="Submissions S."/>
        </authorList>
    </citation>
    <scope>NUCLEOTIDE SEQUENCE [LARGE SCALE GENOMIC DNA]</scope>
    <source>
        <strain evidence="11">DSM 11792</strain>
    </source>
</reference>
<keyword evidence="3 8" id="KW-0808">Transferase</keyword>
<name>A0A1M4ZUW7_9FIRM</name>
<sequence>MIAGLTGGIATGKSTVAALFRDLGARVIDFDALAHRVMSPGLKAWEEIVKFFGTGILNPDRTINRKELGRLVFDDPEKLARLNSIVHPAVFEEDRKITAEILARDPDAVIIKEIPLLVEAGAGHLVDKIIVVHASPEVQLQRLLGRGFNREEALKRINAQAPPGEKMKWADFVIYNDGCLEETRKQVEEVYRQLVQARASSATVTRRISPSS</sequence>
<comment type="catalytic activity">
    <reaction evidence="8">
        <text>3'-dephospho-CoA + ATP = ADP + CoA + H(+)</text>
        <dbReference type="Rhea" id="RHEA:18245"/>
        <dbReference type="ChEBI" id="CHEBI:15378"/>
        <dbReference type="ChEBI" id="CHEBI:30616"/>
        <dbReference type="ChEBI" id="CHEBI:57287"/>
        <dbReference type="ChEBI" id="CHEBI:57328"/>
        <dbReference type="ChEBI" id="CHEBI:456216"/>
        <dbReference type="EC" id="2.7.1.24"/>
    </reaction>
</comment>
<evidence type="ECO:0000256" key="1">
    <source>
        <dbReference type="ARBA" id="ARBA00009018"/>
    </source>
</evidence>
<evidence type="ECO:0000313" key="11">
    <source>
        <dbReference type="Proteomes" id="UP000184196"/>
    </source>
</evidence>
<keyword evidence="2 8" id="KW-0963">Cytoplasm</keyword>
<comment type="function">
    <text evidence="8">Catalyzes the phosphorylation of the 3'-hydroxyl group of dephosphocoenzyme A to form coenzyme A.</text>
</comment>
<evidence type="ECO:0000256" key="6">
    <source>
        <dbReference type="ARBA" id="ARBA00022840"/>
    </source>
</evidence>
<gene>
    <name evidence="8" type="primary">coaE</name>
    <name evidence="10" type="ORF">SAMN02745218_01706</name>
</gene>
<dbReference type="HAMAP" id="MF_00376">
    <property type="entry name" value="Dephospho_CoA_kinase"/>
    <property type="match status" value="1"/>
</dbReference>
<dbReference type="GO" id="GO:0005737">
    <property type="term" value="C:cytoplasm"/>
    <property type="evidence" value="ECO:0007669"/>
    <property type="project" value="UniProtKB-SubCell"/>
</dbReference>
<dbReference type="PROSITE" id="PS51219">
    <property type="entry name" value="DPCK"/>
    <property type="match status" value="1"/>
</dbReference>
<comment type="pathway">
    <text evidence="8">Cofactor biosynthesis; coenzyme A biosynthesis; CoA from (R)-pantothenate: step 5/5.</text>
</comment>
<evidence type="ECO:0000313" key="10">
    <source>
        <dbReference type="EMBL" id="SHF21532.1"/>
    </source>
</evidence>
<dbReference type="NCBIfam" id="TIGR00152">
    <property type="entry name" value="dephospho-CoA kinase"/>
    <property type="match status" value="1"/>
</dbReference>
<dbReference type="GO" id="GO:0004140">
    <property type="term" value="F:dephospho-CoA kinase activity"/>
    <property type="evidence" value="ECO:0007669"/>
    <property type="project" value="UniProtKB-UniRule"/>
</dbReference>
<dbReference type="SUPFAM" id="SSF52540">
    <property type="entry name" value="P-loop containing nucleoside triphosphate hydrolases"/>
    <property type="match status" value="1"/>
</dbReference>
<dbReference type="InterPro" id="IPR027417">
    <property type="entry name" value="P-loop_NTPase"/>
</dbReference>
<dbReference type="OrthoDB" id="9812943at2"/>
<keyword evidence="5 8" id="KW-0418">Kinase</keyword>
<dbReference type="FunFam" id="3.40.50.300:FF:000991">
    <property type="entry name" value="Dephospho-CoA kinase"/>
    <property type="match status" value="1"/>
</dbReference>
<proteinExistence type="inferred from homology"/>
<dbReference type="UniPathway" id="UPA00241">
    <property type="reaction ID" value="UER00356"/>
</dbReference>
<evidence type="ECO:0000256" key="4">
    <source>
        <dbReference type="ARBA" id="ARBA00022741"/>
    </source>
</evidence>
<dbReference type="EC" id="2.7.1.24" evidence="8 9"/>
<dbReference type="Gene3D" id="3.40.50.300">
    <property type="entry name" value="P-loop containing nucleotide triphosphate hydrolases"/>
    <property type="match status" value="1"/>
</dbReference>
<evidence type="ECO:0000256" key="5">
    <source>
        <dbReference type="ARBA" id="ARBA00022777"/>
    </source>
</evidence>
<dbReference type="Proteomes" id="UP000184196">
    <property type="component" value="Unassembled WGS sequence"/>
</dbReference>
<dbReference type="GO" id="GO:0005524">
    <property type="term" value="F:ATP binding"/>
    <property type="evidence" value="ECO:0007669"/>
    <property type="project" value="UniProtKB-UniRule"/>
</dbReference>
<dbReference type="GO" id="GO:0015937">
    <property type="term" value="P:coenzyme A biosynthetic process"/>
    <property type="evidence" value="ECO:0007669"/>
    <property type="project" value="UniProtKB-UniRule"/>
</dbReference>
<protein>
    <recommendedName>
        <fullName evidence="8 9">Dephospho-CoA kinase</fullName>
        <ecNumber evidence="8 9">2.7.1.24</ecNumber>
    </recommendedName>
    <alternativeName>
        <fullName evidence="8">Dephosphocoenzyme A kinase</fullName>
    </alternativeName>
</protein>
<evidence type="ECO:0000256" key="8">
    <source>
        <dbReference type="HAMAP-Rule" id="MF_00376"/>
    </source>
</evidence>
<comment type="subcellular location">
    <subcellularLocation>
        <location evidence="8">Cytoplasm</location>
    </subcellularLocation>
</comment>
<evidence type="ECO:0000256" key="3">
    <source>
        <dbReference type="ARBA" id="ARBA00022679"/>
    </source>
</evidence>
<keyword evidence="7 8" id="KW-0173">Coenzyme A biosynthesis</keyword>
<evidence type="ECO:0000256" key="2">
    <source>
        <dbReference type="ARBA" id="ARBA00022490"/>
    </source>
</evidence>
<evidence type="ECO:0000256" key="9">
    <source>
        <dbReference type="NCBIfam" id="TIGR00152"/>
    </source>
</evidence>
<dbReference type="PANTHER" id="PTHR10695:SF46">
    <property type="entry name" value="BIFUNCTIONAL COENZYME A SYNTHASE-RELATED"/>
    <property type="match status" value="1"/>
</dbReference>
<dbReference type="InterPro" id="IPR001977">
    <property type="entry name" value="Depp_CoAkinase"/>
</dbReference>
<dbReference type="RefSeq" id="WP_073165126.1">
    <property type="nucleotide sequence ID" value="NZ_FQUW01000018.1"/>
</dbReference>
<evidence type="ECO:0000256" key="7">
    <source>
        <dbReference type="ARBA" id="ARBA00022993"/>
    </source>
</evidence>
<organism evidence="10 11">
    <name type="scientific">Desulfofundulus australicus DSM 11792</name>
    <dbReference type="NCBI Taxonomy" id="1121425"/>
    <lineage>
        <taxon>Bacteria</taxon>
        <taxon>Bacillati</taxon>
        <taxon>Bacillota</taxon>
        <taxon>Clostridia</taxon>
        <taxon>Eubacteriales</taxon>
        <taxon>Peptococcaceae</taxon>
        <taxon>Desulfofundulus</taxon>
    </lineage>
</organism>